<evidence type="ECO:0000313" key="1">
    <source>
        <dbReference type="EMBL" id="NMM03230.1"/>
    </source>
</evidence>
<keyword evidence="2" id="KW-1185">Reference proteome</keyword>
<organism evidence="1 2">
    <name type="scientific">Paraburkholderia polaris</name>
    <dbReference type="NCBI Taxonomy" id="2728848"/>
    <lineage>
        <taxon>Bacteria</taxon>
        <taxon>Pseudomonadati</taxon>
        <taxon>Pseudomonadota</taxon>
        <taxon>Betaproteobacteria</taxon>
        <taxon>Burkholderiales</taxon>
        <taxon>Burkholderiaceae</taxon>
        <taxon>Paraburkholderia</taxon>
    </lineage>
</organism>
<name>A0A848IPQ9_9BURK</name>
<dbReference type="Proteomes" id="UP000544134">
    <property type="component" value="Unassembled WGS sequence"/>
</dbReference>
<dbReference type="RefSeq" id="WP_169489983.1">
    <property type="nucleotide sequence ID" value="NZ_JABBGJ010000050.1"/>
</dbReference>
<proteinExistence type="predicted"/>
<evidence type="ECO:0000313" key="2">
    <source>
        <dbReference type="Proteomes" id="UP000544134"/>
    </source>
</evidence>
<sequence>MSRISLDVMSQAMRVIQALNLKQKEGLIDEIFLAQPHMFGSVLVLQKFGASSEKMEFAFELLILCFQAMKESGLSWPLITEDGQELQMQIYVTTVKLGEDLSPALRDRLMQQYIENHPEKDLLTCVWSKTADWFKRIVPEDSDRYVMLVAANLVNCIAFVPMPAFKECVLPTTESQMN</sequence>
<reference evidence="1 2" key="1">
    <citation type="submission" date="2020-04" db="EMBL/GenBank/DDBJ databases">
        <title>Paraburkholderia sp. RP-4-7 isolated from soil.</title>
        <authorList>
            <person name="Dahal R.H."/>
        </authorList>
    </citation>
    <scope>NUCLEOTIDE SEQUENCE [LARGE SCALE GENOMIC DNA]</scope>
    <source>
        <strain evidence="1 2">RP-4-7</strain>
    </source>
</reference>
<protein>
    <submittedName>
        <fullName evidence="1">Uncharacterized protein</fullName>
    </submittedName>
</protein>
<dbReference type="AlphaFoldDB" id="A0A848IPQ9"/>
<comment type="caution">
    <text evidence="1">The sequence shown here is derived from an EMBL/GenBank/DDBJ whole genome shotgun (WGS) entry which is preliminary data.</text>
</comment>
<gene>
    <name evidence="1" type="ORF">HHL24_35680</name>
</gene>
<dbReference type="EMBL" id="JABBGJ010000050">
    <property type="protein sequence ID" value="NMM03230.1"/>
    <property type="molecule type" value="Genomic_DNA"/>
</dbReference>
<accession>A0A848IPQ9</accession>